<protein>
    <recommendedName>
        <fullName evidence="1">Calcineurin-like phosphoesterase domain-containing protein</fullName>
    </recommendedName>
</protein>
<dbReference type="Proteomes" id="UP000309215">
    <property type="component" value="Unassembled WGS sequence"/>
</dbReference>
<sequence length="398" mass="43301">MVQSPSTVVLGDVHLTRSVPRAVSEDLARLVDAYPGARIVCAGDLFDLSADLPRLPLPRAVEAVFEAHPAAKAAFGRHLARGGELWLVSGNHDAALALADFRDALVTALDPPAEARARLRTTPWFFREGDLHIEHGHLYDPDNAPAHPLVAGEASLGVHFVEQFIAPTGAYRYLNMNDETPLRLFLSAFSFYGPRAPYVIYRYFHAAIHAMLRSGRTYQRRAEGEAPLGAEEAARFIAELGIPPELVGTMLPLGARPTMSSLSRTFSRLYFDRVLSTLAMSAGLSAAALGQKRAGGAAFSIGALAMTLSWARGHNRYAGSVAEQLADGATRIADATGARLVVFGHTHREALTERYANTASFAFPRNAPGRPYLEIEQTYGMPRAVRRYLPMELKEARA</sequence>
<accession>A0A4U1JIJ3</accession>
<reference evidence="2 3" key="1">
    <citation type="submission" date="2019-04" db="EMBL/GenBank/DDBJ databases">
        <authorList>
            <person name="Li Y."/>
            <person name="Wang J."/>
        </authorList>
    </citation>
    <scope>NUCLEOTIDE SEQUENCE [LARGE SCALE GENOMIC DNA]</scope>
    <source>
        <strain evidence="2 3">DSM 14668</strain>
    </source>
</reference>
<proteinExistence type="predicted"/>
<organism evidence="2 3">
    <name type="scientific">Polyangium fumosum</name>
    <dbReference type="NCBI Taxonomy" id="889272"/>
    <lineage>
        <taxon>Bacteria</taxon>
        <taxon>Pseudomonadati</taxon>
        <taxon>Myxococcota</taxon>
        <taxon>Polyangia</taxon>
        <taxon>Polyangiales</taxon>
        <taxon>Polyangiaceae</taxon>
        <taxon>Polyangium</taxon>
    </lineage>
</organism>
<feature type="domain" description="Calcineurin-like phosphoesterase" evidence="1">
    <location>
        <begin position="8"/>
        <end position="141"/>
    </location>
</feature>
<comment type="caution">
    <text evidence="2">The sequence shown here is derived from an EMBL/GenBank/DDBJ whole genome shotgun (WGS) entry which is preliminary data.</text>
</comment>
<dbReference type="SUPFAM" id="SSF56300">
    <property type="entry name" value="Metallo-dependent phosphatases"/>
    <property type="match status" value="1"/>
</dbReference>
<evidence type="ECO:0000313" key="2">
    <source>
        <dbReference type="EMBL" id="TKD12296.1"/>
    </source>
</evidence>
<dbReference type="InterPro" id="IPR029052">
    <property type="entry name" value="Metallo-depent_PP-like"/>
</dbReference>
<dbReference type="Pfam" id="PF00149">
    <property type="entry name" value="Metallophos"/>
    <property type="match status" value="1"/>
</dbReference>
<gene>
    <name evidence="2" type="ORF">E8A74_04105</name>
</gene>
<dbReference type="OrthoDB" id="5484459at2"/>
<dbReference type="InterPro" id="IPR004843">
    <property type="entry name" value="Calcineurin-like_PHP"/>
</dbReference>
<evidence type="ECO:0000259" key="1">
    <source>
        <dbReference type="Pfam" id="PF00149"/>
    </source>
</evidence>
<name>A0A4U1JIJ3_9BACT</name>
<dbReference type="GO" id="GO:0016787">
    <property type="term" value="F:hydrolase activity"/>
    <property type="evidence" value="ECO:0007669"/>
    <property type="project" value="InterPro"/>
</dbReference>
<evidence type="ECO:0000313" key="3">
    <source>
        <dbReference type="Proteomes" id="UP000309215"/>
    </source>
</evidence>
<dbReference type="RefSeq" id="WP_136927595.1">
    <property type="nucleotide sequence ID" value="NZ_SSMQ01000003.1"/>
</dbReference>
<keyword evidence="3" id="KW-1185">Reference proteome</keyword>
<dbReference type="AlphaFoldDB" id="A0A4U1JIJ3"/>
<dbReference type="EMBL" id="SSMQ01000003">
    <property type="protein sequence ID" value="TKD12296.1"/>
    <property type="molecule type" value="Genomic_DNA"/>
</dbReference>